<evidence type="ECO:0000256" key="5">
    <source>
        <dbReference type="ARBA" id="ARBA00023157"/>
    </source>
</evidence>
<dbReference type="RefSeq" id="WP_170934745.1">
    <property type="nucleotide sequence ID" value="NZ_FYEW01000001.1"/>
</dbReference>
<evidence type="ECO:0000256" key="7">
    <source>
        <dbReference type="SAM" id="MobiDB-lite"/>
    </source>
</evidence>
<evidence type="ECO:0000256" key="1">
    <source>
        <dbReference type="ARBA" id="ARBA00022722"/>
    </source>
</evidence>
<dbReference type="EMBL" id="FYEW01000001">
    <property type="protein sequence ID" value="SNC67261.1"/>
    <property type="molecule type" value="Genomic_DNA"/>
</dbReference>
<dbReference type="InterPro" id="IPR008947">
    <property type="entry name" value="PLipase_C/P1_nuclease_dom_sf"/>
</dbReference>
<dbReference type="Pfam" id="PF02265">
    <property type="entry name" value="S1-P1_nuclease"/>
    <property type="match status" value="1"/>
</dbReference>
<keyword evidence="5" id="KW-1015">Disulfide bond</keyword>
<keyword evidence="4" id="KW-0378">Hydrolase</keyword>
<accession>A0A212TN66</accession>
<dbReference type="AlphaFoldDB" id="A0A212TN66"/>
<proteinExistence type="predicted"/>
<name>A0A212TN66_9BACT</name>
<protein>
    <submittedName>
        <fullName evidence="8">S1/P1 Nuclease</fullName>
    </submittedName>
</protein>
<evidence type="ECO:0000256" key="6">
    <source>
        <dbReference type="ARBA" id="ARBA00023180"/>
    </source>
</evidence>
<evidence type="ECO:0000313" key="9">
    <source>
        <dbReference type="Proteomes" id="UP000198131"/>
    </source>
</evidence>
<dbReference type="InterPro" id="IPR003154">
    <property type="entry name" value="S1/P1nuclease"/>
</dbReference>
<sequence length="415" mass="46343">MKKLLLTLLVVLVCPLLSQGWGFFGHRTIAQLSVYALPSPMRSFYFRHMAELVKRSTAPDERREADPSEAPRHFIDMDHFGDNPFGLMPKTWDKAVAKYTADTLRKYGTVPWTVMDVKEQLTEAFRKRDTVAIITLSADLGHYIGDAFVPLHTTENYDGQLTKQEGIHSLWESKLPERFIAKYKLDAEAGKYLKDPQSSIWQVVQESYGFLGATFDLEEDVTRKYTPETKYVFSHKYGKTRRAYSDAFADAYHEKVGGQVAYRLKGAPTLVASMWMTAWRDAGSPDLNALLTKKPSKEEKEKLDLELKAFDKNELVSQQILIALQKEKVEARPDLINAAKDMAPIVDEPAPAPAVPAGSPIPGAPAVPAGTNKVKVKTKAPDAPTQKEKTKTEQPAKKKKKASSDGWDTPAGSGW</sequence>
<keyword evidence="9" id="KW-1185">Reference proteome</keyword>
<reference evidence="9" key="1">
    <citation type="submission" date="2017-06" db="EMBL/GenBank/DDBJ databases">
        <authorList>
            <person name="Varghese N."/>
            <person name="Submissions S."/>
        </authorList>
    </citation>
    <scope>NUCLEOTIDE SEQUENCE [LARGE SCALE GENOMIC DNA]</scope>
    <source>
        <strain evidence="9">DSM 11116</strain>
    </source>
</reference>
<evidence type="ECO:0000313" key="8">
    <source>
        <dbReference type="EMBL" id="SNC67261.1"/>
    </source>
</evidence>
<dbReference type="CDD" id="cd10981">
    <property type="entry name" value="ZnPC_S1P1"/>
    <property type="match status" value="1"/>
</dbReference>
<dbReference type="SUPFAM" id="SSF48537">
    <property type="entry name" value="Phospholipase C/P1 nuclease"/>
    <property type="match status" value="1"/>
</dbReference>
<keyword evidence="1" id="KW-0540">Nuclease</keyword>
<feature type="region of interest" description="Disordered" evidence="7">
    <location>
        <begin position="350"/>
        <end position="415"/>
    </location>
</feature>
<feature type="compositionally biased region" description="Low complexity" evidence="7">
    <location>
        <begin position="350"/>
        <end position="370"/>
    </location>
</feature>
<evidence type="ECO:0000256" key="3">
    <source>
        <dbReference type="ARBA" id="ARBA00022759"/>
    </source>
</evidence>
<keyword evidence="3" id="KW-0255">Endonuclease</keyword>
<evidence type="ECO:0000256" key="2">
    <source>
        <dbReference type="ARBA" id="ARBA00022723"/>
    </source>
</evidence>
<gene>
    <name evidence="8" type="ORF">SAMN06265337_1891</name>
</gene>
<keyword evidence="6" id="KW-0325">Glycoprotein</keyword>
<dbReference type="GO" id="GO:0016788">
    <property type="term" value="F:hydrolase activity, acting on ester bonds"/>
    <property type="evidence" value="ECO:0007669"/>
    <property type="project" value="InterPro"/>
</dbReference>
<dbReference type="Proteomes" id="UP000198131">
    <property type="component" value="Unassembled WGS sequence"/>
</dbReference>
<organism evidence="8 9">
    <name type="scientific">Hymenobacter gelipurpurascens</name>
    <dbReference type="NCBI Taxonomy" id="89968"/>
    <lineage>
        <taxon>Bacteria</taxon>
        <taxon>Pseudomonadati</taxon>
        <taxon>Bacteroidota</taxon>
        <taxon>Cytophagia</taxon>
        <taxon>Cytophagales</taxon>
        <taxon>Hymenobacteraceae</taxon>
        <taxon>Hymenobacter</taxon>
    </lineage>
</organism>
<evidence type="ECO:0000256" key="4">
    <source>
        <dbReference type="ARBA" id="ARBA00022801"/>
    </source>
</evidence>
<dbReference type="Gene3D" id="1.10.575.10">
    <property type="entry name" value="P1 Nuclease"/>
    <property type="match status" value="1"/>
</dbReference>
<feature type="compositionally biased region" description="Basic and acidic residues" evidence="7">
    <location>
        <begin position="385"/>
        <end position="396"/>
    </location>
</feature>
<keyword evidence="2" id="KW-0479">Metal-binding</keyword>